<organism evidence="3 4">
    <name type="scientific">Hyalella azteca</name>
    <name type="common">Amphipod</name>
    <dbReference type="NCBI Taxonomy" id="294128"/>
    <lineage>
        <taxon>Eukaryota</taxon>
        <taxon>Metazoa</taxon>
        <taxon>Ecdysozoa</taxon>
        <taxon>Arthropoda</taxon>
        <taxon>Crustacea</taxon>
        <taxon>Multicrustacea</taxon>
        <taxon>Malacostraca</taxon>
        <taxon>Eumalacostraca</taxon>
        <taxon>Peracarida</taxon>
        <taxon>Amphipoda</taxon>
        <taxon>Senticaudata</taxon>
        <taxon>Talitrida</taxon>
        <taxon>Talitroidea</taxon>
        <taxon>Hyalellidae</taxon>
        <taxon>Hyalella</taxon>
    </lineage>
</organism>
<dbReference type="Proteomes" id="UP000694843">
    <property type="component" value="Unplaced"/>
</dbReference>
<dbReference type="KEGG" id="hazt:108664885"/>
<dbReference type="SUPFAM" id="SSF55418">
    <property type="entry name" value="eIF4e-like"/>
    <property type="match status" value="1"/>
</dbReference>
<gene>
    <name evidence="4" type="primary">LOC108664885</name>
</gene>
<feature type="compositionally biased region" description="Polar residues" evidence="2">
    <location>
        <begin position="192"/>
        <end position="201"/>
    </location>
</feature>
<dbReference type="RefSeq" id="XP_018007066.1">
    <property type="nucleotide sequence ID" value="XM_018151577.2"/>
</dbReference>
<proteinExistence type="inferred from homology"/>
<protein>
    <submittedName>
        <fullName evidence="4">Uncharacterized protein LOC108664885 isoform X1</fullName>
    </submittedName>
</protein>
<dbReference type="Gene3D" id="3.30.760.10">
    <property type="entry name" value="RNA Cap, Translation Initiation Factor Eif4e"/>
    <property type="match status" value="1"/>
</dbReference>
<dbReference type="PANTHER" id="PTHR31977:SF1">
    <property type="entry name" value="UPF0696 PROTEIN C11ORF68"/>
    <property type="match status" value="1"/>
</dbReference>
<accession>A0A8B7MZT1</accession>
<feature type="compositionally biased region" description="Basic and acidic residues" evidence="2">
    <location>
        <begin position="202"/>
        <end position="225"/>
    </location>
</feature>
<evidence type="ECO:0000256" key="2">
    <source>
        <dbReference type="SAM" id="MobiDB-lite"/>
    </source>
</evidence>
<evidence type="ECO:0000256" key="1">
    <source>
        <dbReference type="ARBA" id="ARBA00010568"/>
    </source>
</evidence>
<dbReference type="GeneID" id="108664885"/>
<comment type="similarity">
    <text evidence="1">Belongs to the UPF0696 family.</text>
</comment>
<evidence type="ECO:0000313" key="4">
    <source>
        <dbReference type="RefSeq" id="XP_018007066.1"/>
    </source>
</evidence>
<dbReference type="OrthoDB" id="8251268at2759"/>
<keyword evidence="3" id="KW-1185">Reference proteome</keyword>
<feature type="region of interest" description="Disordered" evidence="2">
    <location>
        <begin position="186"/>
        <end position="286"/>
    </location>
</feature>
<dbReference type="AlphaFoldDB" id="A0A8B7MZT1"/>
<dbReference type="InterPro" id="IPR023398">
    <property type="entry name" value="TIF_eIF4e-like"/>
</dbReference>
<sequence length="303" mass="34632">MSTVDKKEQEATALPPETTRLQNFLRIEDPSAVQDVHFIGEVQDDLYSKYIFDESKSGKWMIFVKHDAMFSMWKKSCNLYREGKLEGIHSMKVSTSKPSPRTTVDGTGVIIFYCGPCDDQELMMRYGRNLVTVLQFFNSKGAIPYKSDAQTALGTRATGCKVNSMYWLRVPRTRDEWKQHEGKNFWSRDRGISSSSGNWRSELTRSDRESWRSPGKYKDLEKSTRIDQASWRSPVNDRTSWRSTRNDQTSCKATGNDRTSNRSTGNDRISCKSTGNAQTSWRSTGNNRTSLSCLSTELTDLQI</sequence>
<name>A0A8B7MZT1_HYAAZ</name>
<feature type="compositionally biased region" description="Polar residues" evidence="2">
    <location>
        <begin position="226"/>
        <end position="286"/>
    </location>
</feature>
<dbReference type="InterPro" id="IPR015034">
    <property type="entry name" value="Bles03"/>
</dbReference>
<reference evidence="4" key="1">
    <citation type="submission" date="2025-08" db="UniProtKB">
        <authorList>
            <consortium name="RefSeq"/>
        </authorList>
    </citation>
    <scope>IDENTIFICATION</scope>
    <source>
        <tissue evidence="4">Whole organism</tissue>
    </source>
</reference>
<dbReference type="PANTHER" id="PTHR31977">
    <property type="entry name" value="UPF0696 PROTEIN C11ORF68"/>
    <property type="match status" value="1"/>
</dbReference>
<evidence type="ECO:0000313" key="3">
    <source>
        <dbReference type="Proteomes" id="UP000694843"/>
    </source>
</evidence>